<dbReference type="PROSITE" id="PS50089">
    <property type="entry name" value="ZF_RING_2"/>
    <property type="match status" value="1"/>
</dbReference>
<dbReference type="SUPFAM" id="SSF57850">
    <property type="entry name" value="RING/U-box"/>
    <property type="match status" value="1"/>
</dbReference>
<keyword evidence="2" id="KW-0863">Zinc-finger</keyword>
<reference evidence="6" key="1">
    <citation type="journal article" date="2020" name="Nature">
        <title>Giant virus diversity and host interactions through global metagenomics.</title>
        <authorList>
            <person name="Schulz F."/>
            <person name="Roux S."/>
            <person name="Paez-Espino D."/>
            <person name="Jungbluth S."/>
            <person name="Walsh D.A."/>
            <person name="Denef V.J."/>
            <person name="McMahon K.D."/>
            <person name="Konstantinidis K.T."/>
            <person name="Eloe-Fadrosh E.A."/>
            <person name="Kyrpides N.C."/>
            <person name="Woyke T."/>
        </authorList>
    </citation>
    <scope>NUCLEOTIDE SEQUENCE</scope>
    <source>
        <strain evidence="6">GVMAG-S-ERX556106-38</strain>
    </source>
</reference>
<sequence length="621" mass="69173">MEFRNNSHQGNIREEYNRIIDHYINLLTTVNTLQNQLTTTQSQINRRIQNVTTTLRWLPNDNQHRPSSLNDFTNIFPTDTLPLNTSTNINTPNISSTLRSTRQTGQHERINSPEINVRGVRNTRSSRRRQPTNNSRYRDVSIRDSNTQTTNRQSNNPPNRTNRNNNDAFTTSNSESVNNAFRNMIVEIQNINTDTPSEQNPVSDLITALLSSEITRSDASMNILSDRNNEQVNLSQNENTRNIPSPFPQFTPFQSTEQQNVTQPVVNTTNRPQTRNNGVSTNIFTTTQPFTTTLMTPTFGGGLFGGTSLFENVPVFPSPEQIDNATRTVAFQEIESPINTSCPITMENFESTQLVMQITHCGHIFNPTHLHSWFRTHVKCPVCRHDIRESQENQQTSLNDTSNNTVTRDIFSSTPLVDIEQPLSSLGTRNTLPTQTSSNQHTPYRPGRLSLLSLANAASRSPPVLTSQLSPISSNSDIANSAVSNSTNSLVEDNSGNEIQLPTYTFNPPITTFNTTTAQNGVSLVSQGRIIHTDNRLGELTALTSITENILRSMITEIDISGNPLQNQINTETNVNNSNQSLDVSNNSQQTTTTDVSGGTVVNGNFLSQDILDSLGYMSQD</sequence>
<feature type="region of interest" description="Disordered" evidence="4">
    <location>
        <begin position="82"/>
        <end position="174"/>
    </location>
</feature>
<keyword evidence="3" id="KW-0862">Zinc</keyword>
<keyword evidence="1" id="KW-0479">Metal-binding</keyword>
<dbReference type="PANTHER" id="PTHR14155">
    <property type="entry name" value="RING FINGER DOMAIN-CONTAINING"/>
    <property type="match status" value="1"/>
</dbReference>
<dbReference type="PANTHER" id="PTHR14155:SF627">
    <property type="entry name" value="OS06G0192800 PROTEIN"/>
    <property type="match status" value="1"/>
</dbReference>
<feature type="compositionally biased region" description="Low complexity" evidence="4">
    <location>
        <begin position="82"/>
        <end position="98"/>
    </location>
</feature>
<dbReference type="EMBL" id="MN738832">
    <property type="protein sequence ID" value="QHT38549.1"/>
    <property type="molecule type" value="Genomic_DNA"/>
</dbReference>
<feature type="compositionally biased region" description="Low complexity" evidence="4">
    <location>
        <begin position="145"/>
        <end position="166"/>
    </location>
</feature>
<evidence type="ECO:0000259" key="5">
    <source>
        <dbReference type="PROSITE" id="PS50089"/>
    </source>
</evidence>
<proteinExistence type="predicted"/>
<feature type="domain" description="RING-type" evidence="5">
    <location>
        <begin position="342"/>
        <end position="384"/>
    </location>
</feature>
<feature type="region of interest" description="Disordered" evidence="4">
    <location>
        <begin position="422"/>
        <end position="446"/>
    </location>
</feature>
<dbReference type="AlphaFoldDB" id="A0A6C0FDB4"/>
<protein>
    <recommendedName>
        <fullName evidence="5">RING-type domain-containing protein</fullName>
    </recommendedName>
</protein>
<dbReference type="InterPro" id="IPR013083">
    <property type="entry name" value="Znf_RING/FYVE/PHD"/>
</dbReference>
<evidence type="ECO:0000256" key="1">
    <source>
        <dbReference type="ARBA" id="ARBA00022723"/>
    </source>
</evidence>
<organism evidence="6">
    <name type="scientific">viral metagenome</name>
    <dbReference type="NCBI Taxonomy" id="1070528"/>
    <lineage>
        <taxon>unclassified sequences</taxon>
        <taxon>metagenomes</taxon>
        <taxon>organismal metagenomes</taxon>
    </lineage>
</organism>
<accession>A0A6C0FDB4</accession>
<evidence type="ECO:0000256" key="3">
    <source>
        <dbReference type="ARBA" id="ARBA00022833"/>
    </source>
</evidence>
<dbReference type="InterPro" id="IPR001841">
    <property type="entry name" value="Znf_RING"/>
</dbReference>
<evidence type="ECO:0000313" key="6">
    <source>
        <dbReference type="EMBL" id="QHT38549.1"/>
    </source>
</evidence>
<dbReference type="InterPro" id="IPR053238">
    <property type="entry name" value="RING-H2_zinc_finger"/>
</dbReference>
<dbReference type="GO" id="GO:0008270">
    <property type="term" value="F:zinc ion binding"/>
    <property type="evidence" value="ECO:0007669"/>
    <property type="project" value="UniProtKB-KW"/>
</dbReference>
<feature type="compositionally biased region" description="Polar residues" evidence="4">
    <location>
        <begin position="422"/>
        <end position="442"/>
    </location>
</feature>
<evidence type="ECO:0000256" key="4">
    <source>
        <dbReference type="SAM" id="MobiDB-lite"/>
    </source>
</evidence>
<dbReference type="Gene3D" id="3.30.40.10">
    <property type="entry name" value="Zinc/RING finger domain, C3HC4 (zinc finger)"/>
    <property type="match status" value="1"/>
</dbReference>
<dbReference type="Pfam" id="PF13639">
    <property type="entry name" value="zf-RING_2"/>
    <property type="match status" value="1"/>
</dbReference>
<evidence type="ECO:0000256" key="2">
    <source>
        <dbReference type="ARBA" id="ARBA00022771"/>
    </source>
</evidence>
<name>A0A6C0FDB4_9ZZZZ</name>